<dbReference type="InterPro" id="IPR018980">
    <property type="entry name" value="FERM_PH-like_C"/>
</dbReference>
<dbReference type="InterPro" id="IPR008954">
    <property type="entry name" value="Moesin_tail_sf"/>
</dbReference>
<dbReference type="CDD" id="cd14473">
    <property type="entry name" value="FERM_B-lobe"/>
    <property type="match status" value="1"/>
</dbReference>
<dbReference type="AlphaFoldDB" id="A0AAD9V687"/>
<evidence type="ECO:0000256" key="5">
    <source>
        <dbReference type="SAM" id="Coils"/>
    </source>
</evidence>
<dbReference type="PRINTS" id="PR00935">
    <property type="entry name" value="BAND41"/>
</dbReference>
<feature type="coiled-coil region" evidence="5">
    <location>
        <begin position="321"/>
        <end position="355"/>
    </location>
</feature>
<dbReference type="PIRSF" id="PIRSF002305">
    <property type="entry name" value="ERM"/>
    <property type="match status" value="1"/>
</dbReference>
<dbReference type="Pfam" id="PF09380">
    <property type="entry name" value="FERM_C"/>
    <property type="match status" value="1"/>
</dbReference>
<dbReference type="Pfam" id="PF00373">
    <property type="entry name" value="FERM_M"/>
    <property type="match status" value="1"/>
</dbReference>
<gene>
    <name evidence="7" type="ORF">P5673_014510</name>
</gene>
<dbReference type="Gene3D" id="1.20.80.10">
    <property type="match status" value="1"/>
</dbReference>
<dbReference type="SUPFAM" id="SSF48678">
    <property type="entry name" value="Moesin tail domain"/>
    <property type="match status" value="1"/>
</dbReference>
<dbReference type="InterPro" id="IPR000299">
    <property type="entry name" value="FERM_domain"/>
</dbReference>
<dbReference type="EMBL" id="JARQWQ010000029">
    <property type="protein sequence ID" value="KAK2562250.1"/>
    <property type="molecule type" value="Genomic_DNA"/>
</dbReference>
<protein>
    <submittedName>
        <fullName evidence="7">Merlin</fullName>
    </submittedName>
</protein>
<dbReference type="InterPro" id="IPR018979">
    <property type="entry name" value="FERM_N"/>
</dbReference>
<evidence type="ECO:0000313" key="8">
    <source>
        <dbReference type="Proteomes" id="UP001249851"/>
    </source>
</evidence>
<evidence type="ECO:0000256" key="2">
    <source>
        <dbReference type="ARBA" id="ARBA00022475"/>
    </source>
</evidence>
<dbReference type="InterPro" id="IPR041789">
    <property type="entry name" value="ERM_FERM_C"/>
</dbReference>
<evidence type="ECO:0000256" key="4">
    <source>
        <dbReference type="PIRSR" id="PIRSR002305-1"/>
    </source>
</evidence>
<evidence type="ECO:0000259" key="6">
    <source>
        <dbReference type="PROSITE" id="PS50057"/>
    </source>
</evidence>
<dbReference type="SMART" id="SM00295">
    <property type="entry name" value="B41"/>
    <property type="match status" value="1"/>
</dbReference>
<dbReference type="InterPro" id="IPR019748">
    <property type="entry name" value="FERM_central"/>
</dbReference>
<dbReference type="SUPFAM" id="SSF50729">
    <property type="entry name" value="PH domain-like"/>
    <property type="match status" value="1"/>
</dbReference>
<keyword evidence="5" id="KW-0175">Coiled coil</keyword>
<dbReference type="InterPro" id="IPR011259">
    <property type="entry name" value="ERM_C_dom"/>
</dbReference>
<dbReference type="PROSITE" id="PS00660">
    <property type="entry name" value="FERM_1"/>
    <property type="match status" value="1"/>
</dbReference>
<dbReference type="Proteomes" id="UP001249851">
    <property type="component" value="Unassembled WGS sequence"/>
</dbReference>
<dbReference type="PROSITE" id="PS50057">
    <property type="entry name" value="FERM_3"/>
    <property type="match status" value="1"/>
</dbReference>
<sequence length="588" mass="69567">MPKTFDVRITTFDAELEFSVEKKCTGKELFDLIVRTLGVRETWYFGLQYVDKKGVVSWLKFNKRVLDQDITKEDPVNLSFRVKFYPEDVAEELMQEITQHLFFLQVKEAILNMDIFCPPEASVLLASYAVQAKYGDYDKEFHKPGFLANDLLLPQRVIDQYQMTADMWEERITSWYAEHKEMRRDEAEMEYLKIAQDLEMYGVMYFEIKNRKGTDLWLGIDAHGLNIYERENKLNPKISFPWNETRNISFHDKRIKPVDKSSPDFIFHALKLRVNKVILDLCVGNHELHIRRRKPDTMEIQQMRSLAREDKMRRQIERDKLMKEKQTREEIMKQRDELEKKLLEFQEEASRVKEALSPTQSLLEDWCFTSSSNAVDGEEIKSEEMGELLAEKARVAEEEAILLGKKASDAEEEIKRLRLCLSKQSGDERIAIERRAREAGEERFKRVLQEAEARKREALILREDLMKSRQAERLAKQKLVEITSSPELFSRYSDPREIIADIDRSVNQLMDGDVNQISREHERERNGSIQQQLQDLKTQMEGLKISDRQTRWDYIHDENMRRGEDKYSTLQKIQTETSTARVQFFEEL</sequence>
<keyword evidence="3" id="KW-0472">Membrane</keyword>
<dbReference type="InterPro" id="IPR011993">
    <property type="entry name" value="PH-like_dom_sf"/>
</dbReference>
<keyword evidence="2" id="KW-1003">Cell membrane</keyword>
<evidence type="ECO:0000313" key="7">
    <source>
        <dbReference type="EMBL" id="KAK2562250.1"/>
    </source>
</evidence>
<dbReference type="InterPro" id="IPR000798">
    <property type="entry name" value="Ez/rad/moesin-like"/>
</dbReference>
<dbReference type="InterPro" id="IPR019749">
    <property type="entry name" value="Band_41_domain"/>
</dbReference>
<dbReference type="InterPro" id="IPR019747">
    <property type="entry name" value="FERM_CS"/>
</dbReference>
<dbReference type="Gene3D" id="6.10.360.10">
    <property type="match status" value="1"/>
</dbReference>
<reference evidence="7" key="2">
    <citation type="journal article" date="2023" name="Science">
        <title>Genomic signatures of disease resistance in endangered staghorn corals.</title>
        <authorList>
            <person name="Vollmer S.V."/>
            <person name="Selwyn J.D."/>
            <person name="Despard B.A."/>
            <person name="Roesel C.L."/>
        </authorList>
    </citation>
    <scope>NUCLEOTIDE SEQUENCE</scope>
    <source>
        <strain evidence="7">K2</strain>
    </source>
</reference>
<dbReference type="FunFam" id="1.20.80.10:FF:000002">
    <property type="entry name" value="radixin isoform X1"/>
    <property type="match status" value="1"/>
</dbReference>
<dbReference type="PANTHER" id="PTHR23281">
    <property type="entry name" value="MERLIN/MOESIN/EZRIN/RADIXIN"/>
    <property type="match status" value="1"/>
</dbReference>
<proteinExistence type="predicted"/>
<dbReference type="InterPro" id="IPR029071">
    <property type="entry name" value="Ubiquitin-like_domsf"/>
</dbReference>
<comment type="subcellular location">
    <subcellularLocation>
        <location evidence="1">Cell membrane</location>
        <topology evidence="1">Peripheral membrane protein</topology>
    </subcellularLocation>
</comment>
<dbReference type="PRINTS" id="PR00661">
    <property type="entry name" value="ERMFAMILY"/>
</dbReference>
<dbReference type="Pfam" id="PF00769">
    <property type="entry name" value="ERM_C"/>
    <property type="match status" value="1"/>
</dbReference>
<dbReference type="Pfam" id="PF09379">
    <property type="entry name" value="FERM_N"/>
    <property type="match status" value="1"/>
</dbReference>
<keyword evidence="8" id="KW-1185">Reference proteome</keyword>
<evidence type="ECO:0000256" key="1">
    <source>
        <dbReference type="ARBA" id="ARBA00004202"/>
    </source>
</evidence>
<dbReference type="SMART" id="SM01196">
    <property type="entry name" value="FERM_C"/>
    <property type="match status" value="1"/>
</dbReference>
<dbReference type="FunFam" id="3.10.20.90:FF:000013">
    <property type="entry name" value="radixin isoform X1"/>
    <property type="match status" value="1"/>
</dbReference>
<dbReference type="SUPFAM" id="SSF54236">
    <property type="entry name" value="Ubiquitin-like"/>
    <property type="match status" value="1"/>
</dbReference>
<dbReference type="Gene3D" id="2.30.29.30">
    <property type="entry name" value="Pleckstrin-homology domain (PH domain)/Phosphotyrosine-binding domain (PTB)"/>
    <property type="match status" value="1"/>
</dbReference>
<dbReference type="InterPro" id="IPR014352">
    <property type="entry name" value="FERM/acyl-CoA-bd_prot_sf"/>
</dbReference>
<reference evidence="7" key="1">
    <citation type="journal article" date="2023" name="G3 (Bethesda)">
        <title>Whole genome assembly and annotation of the endangered Caribbean coral Acropora cervicornis.</title>
        <authorList>
            <person name="Selwyn J.D."/>
            <person name="Vollmer S.V."/>
        </authorList>
    </citation>
    <scope>NUCLEOTIDE SEQUENCE</scope>
    <source>
        <strain evidence="7">K2</strain>
    </source>
</reference>
<dbReference type="Gene3D" id="1.20.5.450">
    <property type="match status" value="1"/>
</dbReference>
<feature type="coiled-coil region" evidence="5">
    <location>
        <begin position="519"/>
        <end position="546"/>
    </location>
</feature>
<dbReference type="GO" id="GO:0005886">
    <property type="term" value="C:plasma membrane"/>
    <property type="evidence" value="ECO:0007669"/>
    <property type="project" value="UniProtKB-SubCell"/>
</dbReference>
<feature type="binding site" evidence="4">
    <location>
        <begin position="60"/>
        <end position="63"/>
    </location>
    <ligand>
        <name>a 1,2-diacyl-sn-glycero-3-phospho-(1D-myo-inositol)</name>
        <dbReference type="ChEBI" id="CHEBI:57880"/>
    </ligand>
</feature>
<evidence type="ECO:0000256" key="3">
    <source>
        <dbReference type="ARBA" id="ARBA00023136"/>
    </source>
</evidence>
<dbReference type="CDD" id="cd13194">
    <property type="entry name" value="FERM_C_ERM"/>
    <property type="match status" value="1"/>
</dbReference>
<dbReference type="SUPFAM" id="SSF47031">
    <property type="entry name" value="Second domain of FERM"/>
    <property type="match status" value="1"/>
</dbReference>
<accession>A0AAD9V687</accession>
<comment type="caution">
    <text evidence="7">The sequence shown here is derived from an EMBL/GenBank/DDBJ whole genome shotgun (WGS) entry which is preliminary data.</text>
</comment>
<dbReference type="GO" id="GO:0003779">
    <property type="term" value="F:actin binding"/>
    <property type="evidence" value="ECO:0007669"/>
    <property type="project" value="InterPro"/>
</dbReference>
<dbReference type="InterPro" id="IPR011174">
    <property type="entry name" value="ERM"/>
</dbReference>
<feature type="domain" description="FERM" evidence="6">
    <location>
        <begin position="5"/>
        <end position="293"/>
    </location>
</feature>
<dbReference type="Gene3D" id="3.10.20.90">
    <property type="entry name" value="Phosphatidylinositol 3-kinase Catalytic Subunit, Chain A, domain 1"/>
    <property type="match status" value="1"/>
</dbReference>
<name>A0AAD9V687_ACRCE</name>
<feature type="binding site" evidence="4">
    <location>
        <position position="276"/>
    </location>
    <ligand>
        <name>a 1,2-diacyl-sn-glycero-3-phospho-(1D-myo-inositol)</name>
        <dbReference type="ChEBI" id="CHEBI:57880"/>
    </ligand>
</feature>
<dbReference type="InterPro" id="IPR035963">
    <property type="entry name" value="FERM_2"/>
</dbReference>
<organism evidence="7 8">
    <name type="scientific">Acropora cervicornis</name>
    <name type="common">Staghorn coral</name>
    <dbReference type="NCBI Taxonomy" id="6130"/>
    <lineage>
        <taxon>Eukaryota</taxon>
        <taxon>Metazoa</taxon>
        <taxon>Cnidaria</taxon>
        <taxon>Anthozoa</taxon>
        <taxon>Hexacorallia</taxon>
        <taxon>Scleractinia</taxon>
        <taxon>Astrocoeniina</taxon>
        <taxon>Acroporidae</taxon>
        <taxon>Acropora</taxon>
    </lineage>
</organism>